<dbReference type="GO" id="GO:1990904">
    <property type="term" value="C:ribonucleoprotein complex"/>
    <property type="evidence" value="ECO:0007669"/>
    <property type="project" value="UniProtKB-KW"/>
</dbReference>
<keyword evidence="6" id="KW-0496">Mitochondrion</keyword>
<evidence type="ECO:0000256" key="6">
    <source>
        <dbReference type="ARBA" id="ARBA00023128"/>
    </source>
</evidence>
<keyword evidence="8" id="KW-0687">Ribonucleoprotein</keyword>
<evidence type="ECO:0000256" key="4">
    <source>
        <dbReference type="ARBA" id="ARBA00022980"/>
    </source>
</evidence>
<comment type="similarity">
    <text evidence="3">Belongs to the mitochondrion-specific ribosomal protein mL64 family.</text>
</comment>
<organism evidence="15 16">
    <name type="scientific">Glossina fuscipes</name>
    <dbReference type="NCBI Taxonomy" id="7396"/>
    <lineage>
        <taxon>Eukaryota</taxon>
        <taxon>Metazoa</taxon>
        <taxon>Ecdysozoa</taxon>
        <taxon>Arthropoda</taxon>
        <taxon>Hexapoda</taxon>
        <taxon>Insecta</taxon>
        <taxon>Pterygota</taxon>
        <taxon>Neoptera</taxon>
        <taxon>Endopterygota</taxon>
        <taxon>Diptera</taxon>
        <taxon>Brachycera</taxon>
        <taxon>Muscomorpha</taxon>
        <taxon>Hippoboscoidea</taxon>
        <taxon>Glossinidae</taxon>
        <taxon>Glossina</taxon>
    </lineage>
</organism>
<evidence type="ECO:0000256" key="13">
    <source>
        <dbReference type="ARBA" id="ARBA00060144"/>
    </source>
</evidence>
<accession>A0A9C5YWA2</accession>
<evidence type="ECO:0000256" key="11">
    <source>
        <dbReference type="ARBA" id="ARBA00035184"/>
    </source>
</evidence>
<keyword evidence="9" id="KW-0131">Cell cycle</keyword>
<evidence type="ECO:0000313" key="16">
    <source>
        <dbReference type="RefSeq" id="XP_037890160.1"/>
    </source>
</evidence>
<keyword evidence="15" id="KW-1185">Reference proteome</keyword>
<dbReference type="GeneID" id="119637854"/>
<dbReference type="RefSeq" id="XP_037890160.1">
    <property type="nucleotide sequence ID" value="XM_038034232.1"/>
</dbReference>
<keyword evidence="5" id="KW-0175">Coiled coil</keyword>
<dbReference type="Pfam" id="PF10147">
    <property type="entry name" value="CR6_interact"/>
    <property type="match status" value="1"/>
</dbReference>
<dbReference type="InterPro" id="IPR043035">
    <property type="entry name" value="Ribosomal_mL64_sf"/>
</dbReference>
<comment type="subcellular location">
    <subcellularLocation>
        <location evidence="2">Mitochondrion</location>
    </subcellularLocation>
    <subcellularLocation>
        <location evidence="1">Nucleus</location>
    </subcellularLocation>
</comment>
<dbReference type="GO" id="GO:0005840">
    <property type="term" value="C:ribosome"/>
    <property type="evidence" value="ECO:0007669"/>
    <property type="project" value="UniProtKB-KW"/>
</dbReference>
<evidence type="ECO:0000256" key="8">
    <source>
        <dbReference type="ARBA" id="ARBA00023274"/>
    </source>
</evidence>
<protein>
    <recommendedName>
        <fullName evidence="11">Large ribosomal subunit protein mL64</fullName>
    </recommendedName>
    <alternativeName>
        <fullName evidence="10">39S ribosomal protein L59, mitochondrial</fullName>
    </alternativeName>
    <alternativeName>
        <fullName evidence="12">Growth arrest and DNA damage-inducible proteins-interacting protein 1</fullName>
    </alternativeName>
</protein>
<keyword evidence="7" id="KW-0539">Nucleus</keyword>
<dbReference type="AlphaFoldDB" id="A0A9C5YWA2"/>
<dbReference type="InterPro" id="IPR018472">
    <property type="entry name" value="Ribosomal_mL64"/>
</dbReference>
<evidence type="ECO:0000256" key="12">
    <source>
        <dbReference type="ARBA" id="ARBA00035485"/>
    </source>
</evidence>
<reference evidence="16" key="1">
    <citation type="submission" date="2025-08" db="UniProtKB">
        <authorList>
            <consortium name="RefSeq"/>
        </authorList>
    </citation>
    <scope>IDENTIFICATION</scope>
    <source>
        <tissue evidence="16">Whole body pupa</tissue>
    </source>
</reference>
<dbReference type="KEGG" id="gfs:119637854"/>
<evidence type="ECO:0000256" key="7">
    <source>
        <dbReference type="ARBA" id="ARBA00023242"/>
    </source>
</evidence>
<name>A0A9C5YWA2_9MUSC</name>
<evidence type="ECO:0000256" key="5">
    <source>
        <dbReference type="ARBA" id="ARBA00023054"/>
    </source>
</evidence>
<dbReference type="GO" id="GO:0005634">
    <property type="term" value="C:nucleus"/>
    <property type="evidence" value="ECO:0007669"/>
    <property type="project" value="UniProtKB-SubCell"/>
</dbReference>
<proteinExistence type="inferred from homology"/>
<evidence type="ECO:0000256" key="1">
    <source>
        <dbReference type="ARBA" id="ARBA00004123"/>
    </source>
</evidence>
<dbReference type="GO" id="GO:0005739">
    <property type="term" value="C:mitochondrion"/>
    <property type="evidence" value="ECO:0007669"/>
    <property type="project" value="UniProtKB-SubCell"/>
</dbReference>
<evidence type="ECO:0000256" key="2">
    <source>
        <dbReference type="ARBA" id="ARBA00004173"/>
    </source>
</evidence>
<dbReference type="Gene3D" id="6.10.280.120">
    <property type="entry name" value="Growth arrest and DNA-damage-inducible proteins-interacting protein 1"/>
    <property type="match status" value="1"/>
</dbReference>
<feature type="compositionally biased region" description="Basic and acidic residues" evidence="14">
    <location>
        <begin position="217"/>
        <end position="235"/>
    </location>
</feature>
<gene>
    <name evidence="16" type="primary">LOC119637854</name>
</gene>
<dbReference type="Proteomes" id="UP000092443">
    <property type="component" value="Unplaced"/>
</dbReference>
<evidence type="ECO:0000256" key="3">
    <source>
        <dbReference type="ARBA" id="ARBA00005421"/>
    </source>
</evidence>
<feature type="region of interest" description="Disordered" evidence="14">
    <location>
        <begin position="217"/>
        <end position="246"/>
    </location>
</feature>
<dbReference type="PANTHER" id="PTHR31761">
    <property type="entry name" value="GROWTH ARREST AND DNA DAMAGE-INDUCIBLE PROTEINS-INTERACTING PROTEIN 1 GADD45GIP1"/>
    <property type="match status" value="1"/>
</dbReference>
<sequence>MKMSFNLCRIVSKDIKCFNVSYKRYFLGISNKQENEEDTESTNFVDDKIETPKINRNKSGLTTADWNRLHNRRPYNVAQSWVHLTEKYKRKMFGQYGFESNINPRICFPTKLDIEAKLRYDSVAESHMLIDMMNAAKEERERQRAKVLKRDEEINNKMKKLDQWKQDLQNKIDKKEAEVLAIKQRKERLIEEVRHHFGFKIDPRDERFKIVLEQKEKEEKKKMKEGKRQAKEQKLMSKLISTTSQK</sequence>
<evidence type="ECO:0000256" key="10">
    <source>
        <dbReference type="ARBA" id="ARBA00030700"/>
    </source>
</evidence>
<evidence type="ECO:0000256" key="9">
    <source>
        <dbReference type="ARBA" id="ARBA00023306"/>
    </source>
</evidence>
<keyword evidence="4" id="KW-0689">Ribosomal protein</keyword>
<dbReference type="PANTHER" id="PTHR31761:SF1">
    <property type="entry name" value="LARGE RIBOSOMAL SUBUNIT PROTEIN ML64"/>
    <property type="match status" value="1"/>
</dbReference>
<comment type="function">
    <text evidence="13">Acts as a negative regulator of G1 to S cell cycle phase progression by inhibiting cyclin-dependent kinases. Inhibitory effects are additive with GADD45 proteins but also occur in the absence of GADD45 proteins. Acts as a repressor of the orphan nuclear receptor NR4A1 by inhibiting AB domain-mediated transcriptional activity. May be involved in the hormone-mediated regulation of NR4A1 transcriptional activity. May play a role in mitochondrial protein synthesis.</text>
</comment>
<evidence type="ECO:0000256" key="14">
    <source>
        <dbReference type="SAM" id="MobiDB-lite"/>
    </source>
</evidence>
<evidence type="ECO:0000313" key="15">
    <source>
        <dbReference type="Proteomes" id="UP000092443"/>
    </source>
</evidence>